<keyword evidence="2" id="KW-1185">Reference proteome</keyword>
<sequence length="135" mass="15827">MALEFLMILDRLALLPGLGKKRLGNNRDGSPRTSSRLAALSYRVLIRVRIREFVKGGIPPQKLSWENLSLRFISWMFCALVKSMLMWVEKFEKFSSSSPAFCLFFVFKGETDKSFDWFWRSNLKRMFCCFDKMSS</sequence>
<name>A0AAV4W8R2_CAEEX</name>
<accession>A0AAV4W8R2</accession>
<proteinExistence type="predicted"/>
<reference evidence="1 2" key="1">
    <citation type="submission" date="2021-06" db="EMBL/GenBank/DDBJ databases">
        <title>Caerostris extrusa draft genome.</title>
        <authorList>
            <person name="Kono N."/>
            <person name="Arakawa K."/>
        </authorList>
    </citation>
    <scope>NUCLEOTIDE SEQUENCE [LARGE SCALE GENOMIC DNA]</scope>
</reference>
<gene>
    <name evidence="1" type="ORF">CEXT_395241</name>
</gene>
<comment type="caution">
    <text evidence="1">The sequence shown here is derived from an EMBL/GenBank/DDBJ whole genome shotgun (WGS) entry which is preliminary data.</text>
</comment>
<protein>
    <submittedName>
        <fullName evidence="1">Uncharacterized protein</fullName>
    </submittedName>
</protein>
<evidence type="ECO:0000313" key="2">
    <source>
        <dbReference type="Proteomes" id="UP001054945"/>
    </source>
</evidence>
<dbReference type="Proteomes" id="UP001054945">
    <property type="component" value="Unassembled WGS sequence"/>
</dbReference>
<organism evidence="1 2">
    <name type="scientific">Caerostris extrusa</name>
    <name type="common">Bark spider</name>
    <name type="synonym">Caerostris bankana</name>
    <dbReference type="NCBI Taxonomy" id="172846"/>
    <lineage>
        <taxon>Eukaryota</taxon>
        <taxon>Metazoa</taxon>
        <taxon>Ecdysozoa</taxon>
        <taxon>Arthropoda</taxon>
        <taxon>Chelicerata</taxon>
        <taxon>Arachnida</taxon>
        <taxon>Araneae</taxon>
        <taxon>Araneomorphae</taxon>
        <taxon>Entelegynae</taxon>
        <taxon>Araneoidea</taxon>
        <taxon>Araneidae</taxon>
        <taxon>Caerostris</taxon>
    </lineage>
</organism>
<dbReference type="AlphaFoldDB" id="A0AAV4W8R2"/>
<dbReference type="EMBL" id="BPLR01015866">
    <property type="protein sequence ID" value="GIY79285.1"/>
    <property type="molecule type" value="Genomic_DNA"/>
</dbReference>
<evidence type="ECO:0000313" key="1">
    <source>
        <dbReference type="EMBL" id="GIY79285.1"/>
    </source>
</evidence>